<evidence type="ECO:0000313" key="3">
    <source>
        <dbReference type="EMBL" id="KAJ7626476.1"/>
    </source>
</evidence>
<accession>A0AAD7GEB0</accession>
<keyword evidence="2" id="KW-0812">Transmembrane</keyword>
<protein>
    <submittedName>
        <fullName evidence="4">Uncharacterized protein</fullName>
    </submittedName>
</protein>
<dbReference type="EMBL" id="JARKIE010000585">
    <property type="protein sequence ID" value="KAJ7626476.1"/>
    <property type="molecule type" value="Genomic_DNA"/>
</dbReference>
<feature type="transmembrane region" description="Helical" evidence="2">
    <location>
        <begin position="57"/>
        <end position="79"/>
    </location>
</feature>
<proteinExistence type="predicted"/>
<keyword evidence="2" id="KW-0472">Membrane</keyword>
<dbReference type="AlphaFoldDB" id="A0AAD7GEB0"/>
<keyword evidence="2" id="KW-1133">Transmembrane helix</keyword>
<sequence>MSVLYQGSFELMVWSSQANSYLSFSPTRTAKPGELIPDSRPGTSPSHPKAQSGARGLVLSHSLMISAPLIGVLLCWVFSNILPELFRVRARRVSIYFDIQGKQAEALDFGLRFVDNFWLTFVIGAYLQNAPAPALYFSYRRMVRLYPALTRRAVSSTDGPGGIYVYEIPRYQPNCSNRRRRRALTRREIKIGRAIDPPKRRKQWLRQCRGQRQIWWFYWEVPLAKKFGESAVTWNAGSVRLVAEALLHNHFKREGAWIWPHECDWCTVNHQEKFDLEDCGGRRGIIQVAEGYHKLLGWPIFRDTNEDAIISLAALYGER</sequence>
<organism evidence="4 5">
    <name type="scientific">Mycena rosella</name>
    <name type="common">Pink bonnet</name>
    <name type="synonym">Agaricus rosellus</name>
    <dbReference type="NCBI Taxonomy" id="1033263"/>
    <lineage>
        <taxon>Eukaryota</taxon>
        <taxon>Fungi</taxon>
        <taxon>Dikarya</taxon>
        <taxon>Basidiomycota</taxon>
        <taxon>Agaricomycotina</taxon>
        <taxon>Agaricomycetes</taxon>
        <taxon>Agaricomycetidae</taxon>
        <taxon>Agaricales</taxon>
        <taxon>Marasmiineae</taxon>
        <taxon>Mycenaceae</taxon>
        <taxon>Mycena</taxon>
    </lineage>
</organism>
<reference evidence="4" key="1">
    <citation type="submission" date="2023-03" db="EMBL/GenBank/DDBJ databases">
        <title>Massive genome expansion in bonnet fungi (Mycena s.s.) driven by repeated elements and novel gene families across ecological guilds.</title>
        <authorList>
            <consortium name="Lawrence Berkeley National Laboratory"/>
            <person name="Harder C.B."/>
            <person name="Miyauchi S."/>
            <person name="Viragh M."/>
            <person name="Kuo A."/>
            <person name="Thoen E."/>
            <person name="Andreopoulos B."/>
            <person name="Lu D."/>
            <person name="Skrede I."/>
            <person name="Drula E."/>
            <person name="Henrissat B."/>
            <person name="Morin E."/>
            <person name="Kohler A."/>
            <person name="Barry K."/>
            <person name="LaButti K."/>
            <person name="Morin E."/>
            <person name="Salamov A."/>
            <person name="Lipzen A."/>
            <person name="Mereny Z."/>
            <person name="Hegedus B."/>
            <person name="Baldrian P."/>
            <person name="Stursova M."/>
            <person name="Weitz H."/>
            <person name="Taylor A."/>
            <person name="Grigoriev I.V."/>
            <person name="Nagy L.G."/>
            <person name="Martin F."/>
            <person name="Kauserud H."/>
        </authorList>
    </citation>
    <scope>NUCLEOTIDE SEQUENCE</scope>
    <source>
        <strain evidence="4">CBHHK067</strain>
    </source>
</reference>
<name>A0AAD7GEB0_MYCRO</name>
<dbReference type="Proteomes" id="UP001221757">
    <property type="component" value="Unassembled WGS sequence"/>
</dbReference>
<evidence type="ECO:0000256" key="1">
    <source>
        <dbReference type="SAM" id="MobiDB-lite"/>
    </source>
</evidence>
<evidence type="ECO:0000256" key="2">
    <source>
        <dbReference type="SAM" id="Phobius"/>
    </source>
</evidence>
<evidence type="ECO:0000313" key="4">
    <source>
        <dbReference type="EMBL" id="KAJ7686967.1"/>
    </source>
</evidence>
<feature type="region of interest" description="Disordered" evidence="1">
    <location>
        <begin position="32"/>
        <end position="51"/>
    </location>
</feature>
<dbReference type="EMBL" id="JARKIE010000092">
    <property type="protein sequence ID" value="KAJ7686967.1"/>
    <property type="molecule type" value="Genomic_DNA"/>
</dbReference>
<comment type="caution">
    <text evidence="4">The sequence shown here is derived from an EMBL/GenBank/DDBJ whole genome shotgun (WGS) entry which is preliminary data.</text>
</comment>
<evidence type="ECO:0000313" key="5">
    <source>
        <dbReference type="Proteomes" id="UP001221757"/>
    </source>
</evidence>
<keyword evidence="5" id="KW-1185">Reference proteome</keyword>
<gene>
    <name evidence="4" type="ORF">B0H17DRAFT_1136632</name>
    <name evidence="3" type="ORF">B0H17DRAFT_1151043</name>
</gene>
<feature type="transmembrane region" description="Helical" evidence="2">
    <location>
        <begin position="117"/>
        <end position="137"/>
    </location>
</feature>